<protein>
    <submittedName>
        <fullName evidence="1">Uncharacterized protein</fullName>
    </submittedName>
</protein>
<comment type="caution">
    <text evidence="1">The sequence shown here is derived from an EMBL/GenBank/DDBJ whole genome shotgun (WGS) entry which is preliminary data.</text>
</comment>
<proteinExistence type="predicted"/>
<dbReference type="AlphaFoldDB" id="G9ZDQ4"/>
<dbReference type="EMBL" id="AGCM01000044">
    <property type="protein sequence ID" value="EHM55241.1"/>
    <property type="molecule type" value="Genomic_DNA"/>
</dbReference>
<reference evidence="1 2" key="1">
    <citation type="submission" date="2011-08" db="EMBL/GenBank/DDBJ databases">
        <authorList>
            <person name="Weinstock G."/>
            <person name="Sodergren E."/>
            <person name="Clifton S."/>
            <person name="Fulton L."/>
            <person name="Fulton B."/>
            <person name="Courtney L."/>
            <person name="Fronick C."/>
            <person name="Harrison M."/>
            <person name="Strong C."/>
            <person name="Farmer C."/>
            <person name="Delahaunty K."/>
            <person name="Markovic C."/>
            <person name="Hall O."/>
            <person name="Minx P."/>
            <person name="Tomlinson C."/>
            <person name="Mitreva M."/>
            <person name="Hou S."/>
            <person name="Chen J."/>
            <person name="Wollam A."/>
            <person name="Pepin K.H."/>
            <person name="Johnson M."/>
            <person name="Bhonagiri V."/>
            <person name="Zhang X."/>
            <person name="Suruliraj S."/>
            <person name="Warren W."/>
            <person name="Chinwalla A."/>
            <person name="Mardis E.R."/>
            <person name="Wilson R.K."/>
        </authorList>
    </citation>
    <scope>NUCLEOTIDE SEQUENCE [LARGE SCALE GENOMIC DNA]</scope>
    <source>
        <strain evidence="1 2">F0432</strain>
    </source>
</reference>
<evidence type="ECO:0000313" key="2">
    <source>
        <dbReference type="Proteomes" id="UP000004750"/>
    </source>
</evidence>
<gene>
    <name evidence="1" type="ORF">HMPREF9080_00888</name>
</gene>
<dbReference type="STRING" id="797473.HMPREF9080_00888"/>
<dbReference type="HOGENOM" id="CLU_3197598_0_0_6"/>
<organism evidence="1 2">
    <name type="scientific">Cardiobacterium valvarum F0432</name>
    <dbReference type="NCBI Taxonomy" id="797473"/>
    <lineage>
        <taxon>Bacteria</taxon>
        <taxon>Pseudomonadati</taxon>
        <taxon>Pseudomonadota</taxon>
        <taxon>Gammaproteobacteria</taxon>
        <taxon>Cardiobacteriales</taxon>
        <taxon>Cardiobacteriaceae</taxon>
        <taxon>Cardiobacterium</taxon>
    </lineage>
</organism>
<sequence>MPQTPLDAAAHQAVLLSSMSARCRTVQSTAVTPCDSQANCSATAP</sequence>
<dbReference type="Proteomes" id="UP000004750">
    <property type="component" value="Unassembled WGS sequence"/>
</dbReference>
<accession>G9ZDQ4</accession>
<evidence type="ECO:0000313" key="1">
    <source>
        <dbReference type="EMBL" id="EHM55241.1"/>
    </source>
</evidence>
<name>G9ZDQ4_9GAMM</name>